<accession>A0AAT9FKT2</accession>
<dbReference type="Gene3D" id="2.60.120.200">
    <property type="match status" value="1"/>
</dbReference>
<feature type="chain" id="PRO_5043669666" description="Ice-binding protein C-terminal domain-containing protein" evidence="1">
    <location>
        <begin position="21"/>
        <end position="271"/>
    </location>
</feature>
<feature type="signal peptide" evidence="1">
    <location>
        <begin position="1"/>
        <end position="20"/>
    </location>
</feature>
<dbReference type="NCBIfam" id="TIGR02595">
    <property type="entry name" value="PEP_CTERM"/>
    <property type="match status" value="1"/>
</dbReference>
<proteinExistence type="predicted"/>
<dbReference type="InterPro" id="IPR013320">
    <property type="entry name" value="ConA-like_dom_sf"/>
</dbReference>
<dbReference type="EMBL" id="AP026866">
    <property type="protein sequence ID" value="BDS06553.1"/>
    <property type="molecule type" value="Genomic_DNA"/>
</dbReference>
<protein>
    <recommendedName>
        <fullName evidence="2">Ice-binding protein C-terminal domain-containing protein</fullName>
    </recommendedName>
</protein>
<dbReference type="KEGG" id="osu:NT6N_15930"/>
<evidence type="ECO:0000256" key="1">
    <source>
        <dbReference type="SAM" id="SignalP"/>
    </source>
</evidence>
<sequence length="271" mass="27917">MKKTNTILLLSAALASYASAALTLQHYYGFESSGVGTDSVAGQDFTVTGITSTTGGVYGNYGAVSNAAGNNATGADWSTTLGANTTTSGTSYAIGFYVRSAGNNGTSNFTLNTHSTGQSLVFTISSSAGGATNGDVYAATINGQFWIGNYNGNNEAASPGGNNTPILVDPNQWQQLVVISDERVGVNTHRYFIDGTFIGQTASEAGTTFGNASIGAGTAPFDMDDLRVYSYDPANDSEADVLNAFATAVPEPSSTALIGLAGLAFILRRRR</sequence>
<feature type="domain" description="Ice-binding protein C-terminal" evidence="2">
    <location>
        <begin position="248"/>
        <end position="270"/>
    </location>
</feature>
<reference evidence="3" key="1">
    <citation type="submission" date="2024-07" db="EMBL/GenBank/DDBJ databases">
        <title>Complete genome sequence of Verrucomicrobiaceae bacterium NT6N.</title>
        <authorList>
            <person name="Huang C."/>
            <person name="Takami H."/>
            <person name="Hamasaki K."/>
        </authorList>
    </citation>
    <scope>NUCLEOTIDE SEQUENCE</scope>
    <source>
        <strain evidence="3">NT6N</strain>
    </source>
</reference>
<dbReference type="InterPro" id="IPR013424">
    <property type="entry name" value="Ice-binding_C"/>
</dbReference>
<keyword evidence="1" id="KW-0732">Signal</keyword>
<name>A0AAT9FKT2_9BACT</name>
<evidence type="ECO:0000259" key="2">
    <source>
        <dbReference type="Pfam" id="PF07589"/>
    </source>
</evidence>
<dbReference type="SUPFAM" id="SSF49899">
    <property type="entry name" value="Concanavalin A-like lectins/glucanases"/>
    <property type="match status" value="1"/>
</dbReference>
<dbReference type="AlphaFoldDB" id="A0AAT9FKT2"/>
<organism evidence="3">
    <name type="scientific">Oceaniferula spumae</name>
    <dbReference type="NCBI Taxonomy" id="2979115"/>
    <lineage>
        <taxon>Bacteria</taxon>
        <taxon>Pseudomonadati</taxon>
        <taxon>Verrucomicrobiota</taxon>
        <taxon>Verrucomicrobiia</taxon>
        <taxon>Verrucomicrobiales</taxon>
        <taxon>Verrucomicrobiaceae</taxon>
        <taxon>Oceaniferula</taxon>
    </lineage>
</organism>
<evidence type="ECO:0000313" key="3">
    <source>
        <dbReference type="EMBL" id="BDS06553.1"/>
    </source>
</evidence>
<dbReference type="Pfam" id="PF07589">
    <property type="entry name" value="PEP-CTERM"/>
    <property type="match status" value="1"/>
</dbReference>
<gene>
    <name evidence="3" type="ORF">NT6N_15930</name>
</gene>